<dbReference type="InterPro" id="IPR006311">
    <property type="entry name" value="TAT_signal"/>
</dbReference>
<dbReference type="Gene3D" id="3.40.190.10">
    <property type="entry name" value="Periplasmic binding protein-like II"/>
    <property type="match status" value="1"/>
</dbReference>
<dbReference type="RefSeq" id="WP_344680681.1">
    <property type="nucleotide sequence ID" value="NZ_BAAAUX010000014.1"/>
</dbReference>
<dbReference type="InterPro" id="IPR000914">
    <property type="entry name" value="SBP_5_dom"/>
</dbReference>
<evidence type="ECO:0000256" key="2">
    <source>
        <dbReference type="ARBA" id="ARBA00022448"/>
    </source>
</evidence>
<comment type="similarity">
    <text evidence="1">Belongs to the bacterial solute-binding protein 5 family.</text>
</comment>
<dbReference type="Pfam" id="PF00496">
    <property type="entry name" value="SBP_bac_5"/>
    <property type="match status" value="1"/>
</dbReference>
<accession>A0ABN3VDY1</accession>
<evidence type="ECO:0000256" key="3">
    <source>
        <dbReference type="ARBA" id="ARBA00022729"/>
    </source>
</evidence>
<sequence length="525" mass="57041">MNSHPLSRRRLLHGIGLGAAALAAAGCESAVGLQERAANAVAIPRPGGTAKLGLTLDLIPKNLFTNTGPAITALIGLVYDTLVRYPARGLEPRPALATEWWPAPDGLGLTLKLREDVRFHTGRTFTSADVEFSLRTYADPKWNGQLRSTAAAITGIDTSRPHEVALRFAHPLSNVFDLLDTVPIIDSETAAGIGTGERFVGTGPFRFVSWRPNTDLRFERNPDYFVPERPYLDEVQARIIPEKSSLLSALKAGQVHFADALSHRDVESAEKYGAITPITLEGAELQIYTGANVTAPPLDDLRIRQAIAHALDRDRIIAEVFRGTGFASSLPWPEDSPAHDPVRAARYVRDLPRARSLVGQHGGPLPVIPLTYVGNDTSQSAVAQIVQSDLAAAGIRVELDPLENSRFTKQLIGGEFRGLWVANHSWAQFSPSTLTVSAYPFNARKNASHFSSPGYTGAATAAWQLPSATGERAGAAYAALSDQLLDSLFLIEIGVYWHRWAHTSALRGIGYRRRRELDLTDAFLA</sequence>
<dbReference type="PIRSF" id="PIRSF002741">
    <property type="entry name" value="MppA"/>
    <property type="match status" value="1"/>
</dbReference>
<evidence type="ECO:0000313" key="6">
    <source>
        <dbReference type="Proteomes" id="UP001500979"/>
    </source>
</evidence>
<evidence type="ECO:0000259" key="4">
    <source>
        <dbReference type="Pfam" id="PF00496"/>
    </source>
</evidence>
<dbReference type="EMBL" id="BAAAUX010000014">
    <property type="protein sequence ID" value="GAA2795773.1"/>
    <property type="molecule type" value="Genomic_DNA"/>
</dbReference>
<keyword evidence="6" id="KW-1185">Reference proteome</keyword>
<proteinExistence type="inferred from homology"/>
<dbReference type="Gene3D" id="3.10.105.10">
    <property type="entry name" value="Dipeptide-binding Protein, Domain 3"/>
    <property type="match status" value="1"/>
</dbReference>
<dbReference type="SUPFAM" id="SSF53850">
    <property type="entry name" value="Periplasmic binding protein-like II"/>
    <property type="match status" value="1"/>
</dbReference>
<dbReference type="InterPro" id="IPR030678">
    <property type="entry name" value="Peptide/Ni-bd"/>
</dbReference>
<reference evidence="5 6" key="1">
    <citation type="journal article" date="2019" name="Int. J. Syst. Evol. Microbiol.">
        <title>The Global Catalogue of Microorganisms (GCM) 10K type strain sequencing project: providing services to taxonomists for standard genome sequencing and annotation.</title>
        <authorList>
            <consortium name="The Broad Institute Genomics Platform"/>
            <consortium name="The Broad Institute Genome Sequencing Center for Infectious Disease"/>
            <person name="Wu L."/>
            <person name="Ma J."/>
        </authorList>
    </citation>
    <scope>NUCLEOTIDE SEQUENCE [LARGE SCALE GENOMIC DNA]</scope>
    <source>
        <strain evidence="5 6">JCM 9383</strain>
    </source>
</reference>
<organism evidence="5 6">
    <name type="scientific">Saccharopolyspora taberi</name>
    <dbReference type="NCBI Taxonomy" id="60895"/>
    <lineage>
        <taxon>Bacteria</taxon>
        <taxon>Bacillati</taxon>
        <taxon>Actinomycetota</taxon>
        <taxon>Actinomycetes</taxon>
        <taxon>Pseudonocardiales</taxon>
        <taxon>Pseudonocardiaceae</taxon>
        <taxon>Saccharopolyspora</taxon>
    </lineage>
</organism>
<evidence type="ECO:0000256" key="1">
    <source>
        <dbReference type="ARBA" id="ARBA00005695"/>
    </source>
</evidence>
<dbReference type="PANTHER" id="PTHR30290:SF9">
    <property type="entry name" value="OLIGOPEPTIDE-BINDING PROTEIN APPA"/>
    <property type="match status" value="1"/>
</dbReference>
<dbReference type="PANTHER" id="PTHR30290">
    <property type="entry name" value="PERIPLASMIC BINDING COMPONENT OF ABC TRANSPORTER"/>
    <property type="match status" value="1"/>
</dbReference>
<name>A0ABN3VDY1_9PSEU</name>
<keyword evidence="2" id="KW-0813">Transport</keyword>
<dbReference type="InterPro" id="IPR039424">
    <property type="entry name" value="SBP_5"/>
</dbReference>
<dbReference type="PROSITE" id="PS51318">
    <property type="entry name" value="TAT"/>
    <property type="match status" value="1"/>
</dbReference>
<gene>
    <name evidence="5" type="ORF">GCM10010470_33570</name>
</gene>
<dbReference type="CDD" id="cd00995">
    <property type="entry name" value="PBP2_NikA_DppA_OppA_like"/>
    <property type="match status" value="1"/>
</dbReference>
<protein>
    <submittedName>
        <fullName evidence="5">ABC transporter substrate-binding protein</fullName>
    </submittedName>
</protein>
<comment type="caution">
    <text evidence="5">The sequence shown here is derived from an EMBL/GenBank/DDBJ whole genome shotgun (WGS) entry which is preliminary data.</text>
</comment>
<evidence type="ECO:0000313" key="5">
    <source>
        <dbReference type="EMBL" id="GAA2795773.1"/>
    </source>
</evidence>
<feature type="domain" description="Solute-binding protein family 5" evidence="4">
    <location>
        <begin position="91"/>
        <end position="426"/>
    </location>
</feature>
<dbReference type="Proteomes" id="UP001500979">
    <property type="component" value="Unassembled WGS sequence"/>
</dbReference>
<keyword evidence="3" id="KW-0732">Signal</keyword>